<protein>
    <submittedName>
        <fullName evidence="2">Uncharacterized protein</fullName>
    </submittedName>
</protein>
<dbReference type="RefSeq" id="WP_183363530.1">
    <property type="nucleotide sequence ID" value="NZ_BAAADZ010000002.1"/>
</dbReference>
<dbReference type="Proteomes" id="UP000548685">
    <property type="component" value="Unassembled WGS sequence"/>
</dbReference>
<organism evidence="2 3">
    <name type="scientific">Erythrobacter ramosus</name>
    <dbReference type="NCBI Taxonomy" id="35811"/>
    <lineage>
        <taxon>Bacteria</taxon>
        <taxon>Pseudomonadati</taxon>
        <taxon>Pseudomonadota</taxon>
        <taxon>Alphaproteobacteria</taxon>
        <taxon>Sphingomonadales</taxon>
        <taxon>Erythrobacteraceae</taxon>
        <taxon>Erythrobacter/Porphyrobacter group</taxon>
        <taxon>Erythrobacter</taxon>
    </lineage>
</organism>
<proteinExistence type="predicted"/>
<name>A0ABR6HW77_9SPHN</name>
<evidence type="ECO:0000313" key="3">
    <source>
        <dbReference type="Proteomes" id="UP000548685"/>
    </source>
</evidence>
<reference evidence="2 3" key="1">
    <citation type="submission" date="2020-08" db="EMBL/GenBank/DDBJ databases">
        <title>Genomic Encyclopedia of Type Strains, Phase IV (KMG-IV): sequencing the most valuable type-strain genomes for metagenomic binning, comparative biology and taxonomic classification.</title>
        <authorList>
            <person name="Goeker M."/>
        </authorList>
    </citation>
    <scope>NUCLEOTIDE SEQUENCE [LARGE SCALE GENOMIC DNA]</scope>
    <source>
        <strain evidence="2 3">DSM 8510</strain>
    </source>
</reference>
<accession>A0ABR6HW77</accession>
<dbReference type="EMBL" id="JACICE010000001">
    <property type="protein sequence ID" value="MBB3774775.1"/>
    <property type="molecule type" value="Genomic_DNA"/>
</dbReference>
<feature type="compositionally biased region" description="Acidic residues" evidence="1">
    <location>
        <begin position="65"/>
        <end position="75"/>
    </location>
</feature>
<comment type="caution">
    <text evidence="2">The sequence shown here is derived from an EMBL/GenBank/DDBJ whole genome shotgun (WGS) entry which is preliminary data.</text>
</comment>
<feature type="compositionally biased region" description="Acidic residues" evidence="1">
    <location>
        <begin position="114"/>
        <end position="123"/>
    </location>
</feature>
<keyword evidence="3" id="KW-1185">Reference proteome</keyword>
<sequence>MSDRKTPAPAPSPDDGHPEGLAHETRNSEQDERGEQAQDVAADALDPVSGRAGGTESRKPPATGLDDDDGDEADLIDIMRHMEETGTIDNSAFAGEPEHDDEPTRYRDSGKDAVDEDEDDDAGPDALHETGQP</sequence>
<feature type="compositionally biased region" description="Basic and acidic residues" evidence="1">
    <location>
        <begin position="14"/>
        <end position="36"/>
    </location>
</feature>
<gene>
    <name evidence="2" type="ORF">FHS52_000718</name>
</gene>
<feature type="compositionally biased region" description="Basic and acidic residues" evidence="1">
    <location>
        <begin position="102"/>
        <end position="113"/>
    </location>
</feature>
<evidence type="ECO:0000256" key="1">
    <source>
        <dbReference type="SAM" id="MobiDB-lite"/>
    </source>
</evidence>
<feature type="region of interest" description="Disordered" evidence="1">
    <location>
        <begin position="1"/>
        <end position="133"/>
    </location>
</feature>
<evidence type="ECO:0000313" key="2">
    <source>
        <dbReference type="EMBL" id="MBB3774775.1"/>
    </source>
</evidence>